<proteinExistence type="predicted"/>
<gene>
    <name evidence="1" type="ORF">AMS68_003065</name>
</gene>
<dbReference type="AlphaFoldDB" id="A0A6H0XSE7"/>
<dbReference type="Proteomes" id="UP000503462">
    <property type="component" value="Chromosome 2"/>
</dbReference>
<dbReference type="PANTHER" id="PTHR36142">
    <property type="entry name" value="METALLO-HYDROLASE/OXIDOREDUCTASE SUPERFAMILY PROTEIN"/>
    <property type="match status" value="1"/>
</dbReference>
<name>A0A6H0XSE7_9PEZI</name>
<sequence>MAIDEPSAQLYDDLSTSVQVALATGRPILHHLNADSSWLIQLPRPESAIKYGARVYYNILLDPWFTGPQSDVASWFSQQFHATPSAVQSVAELEELARDVEISASRLRVGAKRKSNAELERENGEISGSFIDAVAICHEFTDHCHKDTLLELRADVPVFAAKPAAELIRSWNHFKTVTTLPDFASDGDTDWRSTSLAPLPEWVGITRVMSKDDALYYHSAIMITWNNRRSASKSGHAATDDDEESAEALIYTPHGVHADALQSVASATPKIQTLAFLHGQHNVKISSTFGTALQLNLGSHNGLAAQRILNARYWIGTHDEVKKGGGLVAWFLQRKIITVKEALEAERSTNGADHSELNGATVDDPDHILEAFKDCNWLELQNGESRLLV</sequence>
<keyword evidence="2" id="KW-1185">Reference proteome</keyword>
<dbReference type="EMBL" id="CP051140">
    <property type="protein sequence ID" value="QIW97547.1"/>
    <property type="molecule type" value="Genomic_DNA"/>
</dbReference>
<organism evidence="1 2">
    <name type="scientific">Peltaster fructicola</name>
    <dbReference type="NCBI Taxonomy" id="286661"/>
    <lineage>
        <taxon>Eukaryota</taxon>
        <taxon>Fungi</taxon>
        <taxon>Dikarya</taxon>
        <taxon>Ascomycota</taxon>
        <taxon>Pezizomycotina</taxon>
        <taxon>Dothideomycetes</taxon>
        <taxon>Dothideomycetes incertae sedis</taxon>
        <taxon>Peltaster</taxon>
    </lineage>
</organism>
<dbReference type="OrthoDB" id="9971601at2759"/>
<protein>
    <submittedName>
        <fullName evidence="1">Uncharacterized protein</fullName>
    </submittedName>
</protein>
<accession>A0A6H0XSE7</accession>
<reference evidence="1 2" key="1">
    <citation type="journal article" date="2016" name="Sci. Rep.">
        <title>Peltaster fructicola genome reveals evolution from an invasive phytopathogen to an ectophytic parasite.</title>
        <authorList>
            <person name="Xu C."/>
            <person name="Chen H."/>
            <person name="Gleason M.L."/>
            <person name="Xu J.R."/>
            <person name="Liu H."/>
            <person name="Zhang R."/>
            <person name="Sun G."/>
        </authorList>
    </citation>
    <scope>NUCLEOTIDE SEQUENCE [LARGE SCALE GENOMIC DNA]</scope>
    <source>
        <strain evidence="1 2">LNHT1506</strain>
    </source>
</reference>
<dbReference type="PANTHER" id="PTHR36142:SF2">
    <property type="entry name" value="METALLO-HYDROLASE_OXIDOREDUCTASE SUPERFAMILY PROTEIN"/>
    <property type="match status" value="1"/>
</dbReference>
<dbReference type="InterPro" id="IPR036866">
    <property type="entry name" value="RibonucZ/Hydroxyglut_hydro"/>
</dbReference>
<dbReference type="Gene3D" id="3.60.15.10">
    <property type="entry name" value="Ribonuclease Z/Hydroxyacylglutathione hydrolase-like"/>
    <property type="match status" value="1"/>
</dbReference>
<evidence type="ECO:0000313" key="1">
    <source>
        <dbReference type="EMBL" id="QIW97547.1"/>
    </source>
</evidence>
<evidence type="ECO:0000313" key="2">
    <source>
        <dbReference type="Proteomes" id="UP000503462"/>
    </source>
</evidence>